<sequence length="173" mass="19168">MSLLFKFHVREKTNDFFSLPIVLKLIGIICVALVGRGYNERHIQYLITVCAGFAVGNVVFLLLYAFASCRPPHGRSITKLVESIYQITAVVLYCVGLGCTTLTQEYLKHLVGPMIIFIGMNLGTYIFGSLLALTELVCTELSEPSPSLPYPTPPETVLQTNTDLQPNDFNPTH</sequence>
<dbReference type="Proteomes" id="UP000324629">
    <property type="component" value="Unassembled WGS sequence"/>
</dbReference>
<evidence type="ECO:0000313" key="4">
    <source>
        <dbReference type="Proteomes" id="UP000324629"/>
    </source>
</evidence>
<feature type="transmembrane region" description="Helical" evidence="2">
    <location>
        <begin position="110"/>
        <end position="133"/>
    </location>
</feature>
<feature type="transmembrane region" description="Helical" evidence="2">
    <location>
        <begin position="83"/>
        <end position="103"/>
    </location>
</feature>
<name>A0A5J4NWL0_9TREM</name>
<gene>
    <name evidence="3" type="ORF">DEA37_0015282</name>
</gene>
<organism evidence="3 4">
    <name type="scientific">Paragonimus westermani</name>
    <dbReference type="NCBI Taxonomy" id="34504"/>
    <lineage>
        <taxon>Eukaryota</taxon>
        <taxon>Metazoa</taxon>
        <taxon>Spiralia</taxon>
        <taxon>Lophotrochozoa</taxon>
        <taxon>Platyhelminthes</taxon>
        <taxon>Trematoda</taxon>
        <taxon>Digenea</taxon>
        <taxon>Plagiorchiida</taxon>
        <taxon>Troglotremata</taxon>
        <taxon>Troglotrematidae</taxon>
        <taxon>Paragonimus</taxon>
    </lineage>
</organism>
<evidence type="ECO:0000256" key="1">
    <source>
        <dbReference type="SAM" id="MobiDB-lite"/>
    </source>
</evidence>
<keyword evidence="2" id="KW-0472">Membrane</keyword>
<protein>
    <submittedName>
        <fullName evidence="3">Uncharacterized protein</fullName>
    </submittedName>
</protein>
<proteinExistence type="predicted"/>
<dbReference type="AlphaFoldDB" id="A0A5J4NWL0"/>
<evidence type="ECO:0000313" key="3">
    <source>
        <dbReference type="EMBL" id="KAA3679919.1"/>
    </source>
</evidence>
<keyword evidence="4" id="KW-1185">Reference proteome</keyword>
<accession>A0A5J4NWL0</accession>
<keyword evidence="2" id="KW-0812">Transmembrane</keyword>
<feature type="transmembrane region" description="Helical" evidence="2">
    <location>
        <begin position="16"/>
        <end position="34"/>
    </location>
</feature>
<reference evidence="3 4" key="1">
    <citation type="journal article" date="2019" name="Gigascience">
        <title>Whole-genome sequence of the oriental lung fluke Paragonimus westermani.</title>
        <authorList>
            <person name="Oey H."/>
            <person name="Zakrzewski M."/>
            <person name="Narain K."/>
            <person name="Devi K.R."/>
            <person name="Agatsuma T."/>
            <person name="Nawaratna S."/>
            <person name="Gobert G.N."/>
            <person name="Jones M.K."/>
            <person name="Ragan M.A."/>
            <person name="McManus D.P."/>
            <person name="Krause L."/>
        </authorList>
    </citation>
    <scope>NUCLEOTIDE SEQUENCE [LARGE SCALE GENOMIC DNA]</scope>
    <source>
        <strain evidence="3 4">IND2009</strain>
    </source>
</reference>
<comment type="caution">
    <text evidence="3">The sequence shown here is derived from an EMBL/GenBank/DDBJ whole genome shotgun (WGS) entry which is preliminary data.</text>
</comment>
<feature type="region of interest" description="Disordered" evidence="1">
    <location>
        <begin position="145"/>
        <end position="173"/>
    </location>
</feature>
<evidence type="ECO:0000256" key="2">
    <source>
        <dbReference type="SAM" id="Phobius"/>
    </source>
</evidence>
<feature type="compositionally biased region" description="Polar residues" evidence="1">
    <location>
        <begin position="157"/>
        <end position="173"/>
    </location>
</feature>
<dbReference type="EMBL" id="QNGE01000591">
    <property type="protein sequence ID" value="KAA3679919.1"/>
    <property type="molecule type" value="Genomic_DNA"/>
</dbReference>
<feature type="transmembrane region" description="Helical" evidence="2">
    <location>
        <begin position="46"/>
        <end position="67"/>
    </location>
</feature>
<keyword evidence="2" id="KW-1133">Transmembrane helix</keyword>